<dbReference type="STRING" id="1016849.A0A0D1YQC7"/>
<proteinExistence type="predicted"/>
<dbReference type="EMBL" id="KN846954">
    <property type="protein sequence ID" value="KIV77193.1"/>
    <property type="molecule type" value="Genomic_DNA"/>
</dbReference>
<evidence type="ECO:0000313" key="2">
    <source>
        <dbReference type="Proteomes" id="UP000053599"/>
    </source>
</evidence>
<name>A0A0D1YQC7_9EURO</name>
<dbReference type="AlphaFoldDB" id="A0A0D1YQC7"/>
<accession>A0A0D1YQC7</accession>
<sequence length="351" mass="39340">MEKPAVTQHGKTTLSFIGDLAGYLPRLQTHDMRRGGAKDLARLGRDVFNEQHHGIAMGSGHANFKTGQVYNGQMDAPLSTFQANVPVGPIDKKLLLLVYIGSGTHTKYSVLVRWRQHDRGPVMLGRCHYMRGMLEREVSHHTQRHPTVEADSSRGRNSTCVRIALEAMLSFHSWAMRSREKDYKMGACCSWNRDDFTYHGLCSHNAMIEMILGDFDLTAEQLGAIATEVKERSRKYRIARLRRTRGSSTSVTKLKMAIAKTAGVVLRDLLSRLQLRWTMATKIQLGNGLYYQPGINVPIYHISGVELRMSSWEQQEYKKLFGALRKFLVKGGGQPASAVTKKPGLGGQGRV</sequence>
<evidence type="ECO:0000313" key="1">
    <source>
        <dbReference type="EMBL" id="KIV77193.1"/>
    </source>
</evidence>
<dbReference type="HOGENOM" id="CLU_789966_0_0_1"/>
<protein>
    <submittedName>
        <fullName evidence="1">Uncharacterized protein</fullName>
    </submittedName>
</protein>
<dbReference type="OrthoDB" id="4161238at2759"/>
<gene>
    <name evidence="1" type="ORF">PV11_09012</name>
</gene>
<reference evidence="1 2" key="1">
    <citation type="submission" date="2015-01" db="EMBL/GenBank/DDBJ databases">
        <title>The Genome Sequence of Exophiala sideris CBS121828.</title>
        <authorList>
            <consortium name="The Broad Institute Genomics Platform"/>
            <person name="Cuomo C."/>
            <person name="de Hoog S."/>
            <person name="Gorbushina A."/>
            <person name="Stielow B."/>
            <person name="Teixiera M."/>
            <person name="Abouelleil A."/>
            <person name="Chapman S.B."/>
            <person name="Priest M."/>
            <person name="Young S.K."/>
            <person name="Wortman J."/>
            <person name="Nusbaum C."/>
            <person name="Birren B."/>
        </authorList>
    </citation>
    <scope>NUCLEOTIDE SEQUENCE [LARGE SCALE GENOMIC DNA]</scope>
    <source>
        <strain evidence="1 2">CBS 121828</strain>
    </source>
</reference>
<organism evidence="1 2">
    <name type="scientific">Exophiala sideris</name>
    <dbReference type="NCBI Taxonomy" id="1016849"/>
    <lineage>
        <taxon>Eukaryota</taxon>
        <taxon>Fungi</taxon>
        <taxon>Dikarya</taxon>
        <taxon>Ascomycota</taxon>
        <taxon>Pezizomycotina</taxon>
        <taxon>Eurotiomycetes</taxon>
        <taxon>Chaetothyriomycetidae</taxon>
        <taxon>Chaetothyriales</taxon>
        <taxon>Herpotrichiellaceae</taxon>
        <taxon>Exophiala</taxon>
    </lineage>
</organism>
<dbReference type="Proteomes" id="UP000053599">
    <property type="component" value="Unassembled WGS sequence"/>
</dbReference>